<dbReference type="EMBL" id="HACA01010037">
    <property type="protein sequence ID" value="CDW27398.1"/>
    <property type="molecule type" value="Transcribed_RNA"/>
</dbReference>
<name>A0A0K2TMS0_LEPSM</name>
<reference evidence="1" key="1">
    <citation type="submission" date="2014-05" db="EMBL/GenBank/DDBJ databases">
        <authorList>
            <person name="Chronopoulou M."/>
        </authorList>
    </citation>
    <scope>NUCLEOTIDE SEQUENCE</scope>
    <source>
        <tissue evidence="1">Whole organism</tissue>
    </source>
</reference>
<sequence>MIIILMVFKHKKEDIEVEELVEHHRLEQQEQQEHLQ</sequence>
<accession>A0A0K2TMS0</accession>
<protein>
    <submittedName>
        <fullName evidence="1">Uncharacterized protein</fullName>
    </submittedName>
</protein>
<dbReference type="AlphaFoldDB" id="A0A0K2TMS0"/>
<evidence type="ECO:0000313" key="1">
    <source>
        <dbReference type="EMBL" id="CDW27398.1"/>
    </source>
</evidence>
<organism evidence="1">
    <name type="scientific">Lepeophtheirus salmonis</name>
    <name type="common">Salmon louse</name>
    <name type="synonym">Caligus salmonis</name>
    <dbReference type="NCBI Taxonomy" id="72036"/>
    <lineage>
        <taxon>Eukaryota</taxon>
        <taxon>Metazoa</taxon>
        <taxon>Ecdysozoa</taxon>
        <taxon>Arthropoda</taxon>
        <taxon>Crustacea</taxon>
        <taxon>Multicrustacea</taxon>
        <taxon>Hexanauplia</taxon>
        <taxon>Copepoda</taxon>
        <taxon>Siphonostomatoida</taxon>
        <taxon>Caligidae</taxon>
        <taxon>Lepeophtheirus</taxon>
    </lineage>
</organism>
<proteinExistence type="predicted"/>